<gene>
    <name evidence="1" type="ORF">E2C01_045601</name>
</gene>
<dbReference type="EMBL" id="VSRR010010383">
    <property type="protein sequence ID" value="MPC51749.1"/>
    <property type="molecule type" value="Genomic_DNA"/>
</dbReference>
<name>A0A5B7G2I2_PORTR</name>
<protein>
    <submittedName>
        <fullName evidence="1">Uncharacterized protein</fullName>
    </submittedName>
</protein>
<sequence>MQYNVVFSTLWYTGIRYTSITVSPVLPVIQYHSGTVAAARREMTELCIRPNVRSFDYQIFSPLISLWC</sequence>
<accession>A0A5B7G2I2</accession>
<proteinExistence type="predicted"/>
<reference evidence="1 2" key="1">
    <citation type="submission" date="2019-05" db="EMBL/GenBank/DDBJ databases">
        <title>Another draft genome of Portunus trituberculatus and its Hox gene families provides insights of decapod evolution.</title>
        <authorList>
            <person name="Jeong J.-H."/>
            <person name="Song I."/>
            <person name="Kim S."/>
            <person name="Choi T."/>
            <person name="Kim D."/>
            <person name="Ryu S."/>
            <person name="Kim W."/>
        </authorList>
    </citation>
    <scope>NUCLEOTIDE SEQUENCE [LARGE SCALE GENOMIC DNA]</scope>
    <source>
        <tissue evidence="1">Muscle</tissue>
    </source>
</reference>
<dbReference type="AlphaFoldDB" id="A0A5B7G2I2"/>
<keyword evidence="2" id="KW-1185">Reference proteome</keyword>
<evidence type="ECO:0000313" key="1">
    <source>
        <dbReference type="EMBL" id="MPC51749.1"/>
    </source>
</evidence>
<evidence type="ECO:0000313" key="2">
    <source>
        <dbReference type="Proteomes" id="UP000324222"/>
    </source>
</evidence>
<comment type="caution">
    <text evidence="1">The sequence shown here is derived from an EMBL/GenBank/DDBJ whole genome shotgun (WGS) entry which is preliminary data.</text>
</comment>
<dbReference type="Proteomes" id="UP000324222">
    <property type="component" value="Unassembled WGS sequence"/>
</dbReference>
<organism evidence="1 2">
    <name type="scientific">Portunus trituberculatus</name>
    <name type="common">Swimming crab</name>
    <name type="synonym">Neptunus trituberculatus</name>
    <dbReference type="NCBI Taxonomy" id="210409"/>
    <lineage>
        <taxon>Eukaryota</taxon>
        <taxon>Metazoa</taxon>
        <taxon>Ecdysozoa</taxon>
        <taxon>Arthropoda</taxon>
        <taxon>Crustacea</taxon>
        <taxon>Multicrustacea</taxon>
        <taxon>Malacostraca</taxon>
        <taxon>Eumalacostraca</taxon>
        <taxon>Eucarida</taxon>
        <taxon>Decapoda</taxon>
        <taxon>Pleocyemata</taxon>
        <taxon>Brachyura</taxon>
        <taxon>Eubrachyura</taxon>
        <taxon>Portunoidea</taxon>
        <taxon>Portunidae</taxon>
        <taxon>Portuninae</taxon>
        <taxon>Portunus</taxon>
    </lineage>
</organism>